<accession>C4GJA4</accession>
<evidence type="ECO:0000256" key="1">
    <source>
        <dbReference type="SAM" id="SignalP"/>
    </source>
</evidence>
<dbReference type="STRING" id="629741.GCWU000324_02128"/>
<keyword evidence="3" id="KW-1185">Reference proteome</keyword>
<proteinExistence type="predicted"/>
<sequence>MMKTVQLSLAAAALFAAFSVSAAPQPLGNPLRAAKGCQSLSAQETARCKKTEDYCTNKPKDPKCMRFNKLREKYPLEKKSVVEPNEPVDYIGPAAQ</sequence>
<dbReference type="AlphaFoldDB" id="C4GJA4"/>
<protein>
    <submittedName>
        <fullName evidence="2">Uncharacterized protein</fullName>
    </submittedName>
</protein>
<dbReference type="HOGENOM" id="CLU_2355984_0_0_4"/>
<keyword evidence="1" id="KW-0732">Signal</keyword>
<reference evidence="2" key="1">
    <citation type="submission" date="2009-04" db="EMBL/GenBank/DDBJ databases">
        <authorList>
            <person name="Weinstock G."/>
            <person name="Sodergren E."/>
            <person name="Clifton S."/>
            <person name="Fulton L."/>
            <person name="Fulton B."/>
            <person name="Courtney L."/>
            <person name="Fronick C."/>
            <person name="Harrison M."/>
            <person name="Strong C."/>
            <person name="Farmer C."/>
            <person name="Delahaunty K."/>
            <person name="Markovic C."/>
            <person name="Hall O."/>
            <person name="Minx P."/>
            <person name="Tomlinson C."/>
            <person name="Mitreva M."/>
            <person name="Nelson J."/>
            <person name="Hou S."/>
            <person name="Wollam A."/>
            <person name="Pepin K.H."/>
            <person name="Johnson M."/>
            <person name="Bhonagiri V."/>
            <person name="Nash W.E."/>
            <person name="Warren W."/>
            <person name="Chinwalla A."/>
            <person name="Mardis E.R."/>
            <person name="Wilson R.K."/>
        </authorList>
    </citation>
    <scope>NUCLEOTIDE SEQUENCE [LARGE SCALE GENOMIC DNA]</scope>
    <source>
        <strain evidence="2">ATCC 51147</strain>
    </source>
</reference>
<dbReference type="Proteomes" id="UP000003009">
    <property type="component" value="Unassembled WGS sequence"/>
</dbReference>
<dbReference type="EMBL" id="ACJW02000003">
    <property type="protein sequence ID" value="EEP67877.1"/>
    <property type="molecule type" value="Genomic_DNA"/>
</dbReference>
<evidence type="ECO:0000313" key="3">
    <source>
        <dbReference type="Proteomes" id="UP000003009"/>
    </source>
</evidence>
<dbReference type="RefSeq" id="WP_003797112.1">
    <property type="nucleotide sequence ID" value="NZ_GG665872.1"/>
</dbReference>
<evidence type="ECO:0000313" key="2">
    <source>
        <dbReference type="EMBL" id="EEP67877.1"/>
    </source>
</evidence>
<gene>
    <name evidence="2" type="ORF">GCWU000324_02128</name>
</gene>
<feature type="chain" id="PRO_5002938522" evidence="1">
    <location>
        <begin position="23"/>
        <end position="96"/>
    </location>
</feature>
<dbReference type="GeneID" id="84905930"/>
<feature type="signal peptide" evidence="1">
    <location>
        <begin position="1"/>
        <end position="22"/>
    </location>
</feature>
<name>C4GJA4_9NEIS</name>
<organism evidence="2 3">
    <name type="scientific">Kingella oralis ATCC 51147</name>
    <dbReference type="NCBI Taxonomy" id="629741"/>
    <lineage>
        <taxon>Bacteria</taxon>
        <taxon>Pseudomonadati</taxon>
        <taxon>Pseudomonadota</taxon>
        <taxon>Betaproteobacteria</taxon>
        <taxon>Neisseriales</taxon>
        <taxon>Neisseriaceae</taxon>
        <taxon>Kingella</taxon>
    </lineage>
</organism>
<comment type="caution">
    <text evidence="2">The sequence shown here is derived from an EMBL/GenBank/DDBJ whole genome shotgun (WGS) entry which is preliminary data.</text>
</comment>